<dbReference type="InterPro" id="IPR012944">
    <property type="entry name" value="SusD_RagB_dom"/>
</dbReference>
<evidence type="ECO:0000313" key="9">
    <source>
        <dbReference type="EMBL" id="RYU95098.1"/>
    </source>
</evidence>
<feature type="signal peptide" evidence="6">
    <location>
        <begin position="1"/>
        <end position="26"/>
    </location>
</feature>
<evidence type="ECO:0000256" key="3">
    <source>
        <dbReference type="ARBA" id="ARBA00022729"/>
    </source>
</evidence>
<dbReference type="AlphaFoldDB" id="A0A4Q5LZ35"/>
<comment type="caution">
    <text evidence="9">The sequence shown here is derived from an EMBL/GenBank/DDBJ whole genome shotgun (WGS) entry which is preliminary data.</text>
</comment>
<comment type="subcellular location">
    <subcellularLocation>
        <location evidence="1">Cell outer membrane</location>
    </subcellularLocation>
</comment>
<evidence type="ECO:0000256" key="6">
    <source>
        <dbReference type="SAM" id="SignalP"/>
    </source>
</evidence>
<evidence type="ECO:0000313" key="10">
    <source>
        <dbReference type="Proteomes" id="UP000293162"/>
    </source>
</evidence>
<feature type="domain" description="RagB/SusD" evidence="7">
    <location>
        <begin position="277"/>
        <end position="513"/>
    </location>
</feature>
<name>A0A4Q5LZ35_9BACT</name>
<organism evidence="9 10">
    <name type="scientific">Emticicia agri</name>
    <dbReference type="NCBI Taxonomy" id="2492393"/>
    <lineage>
        <taxon>Bacteria</taxon>
        <taxon>Pseudomonadati</taxon>
        <taxon>Bacteroidota</taxon>
        <taxon>Cytophagia</taxon>
        <taxon>Cytophagales</taxon>
        <taxon>Leadbetterellaceae</taxon>
        <taxon>Emticicia</taxon>
    </lineage>
</organism>
<reference evidence="9 10" key="1">
    <citation type="submission" date="2019-02" db="EMBL/GenBank/DDBJ databases">
        <title>Bacterial novel species Emticicia sp. 17J42-9 isolated from soil.</title>
        <authorList>
            <person name="Jung H.-Y."/>
        </authorList>
    </citation>
    <scope>NUCLEOTIDE SEQUENCE [LARGE SCALE GENOMIC DNA]</scope>
    <source>
        <strain evidence="9 10">17J42-9</strain>
    </source>
</reference>
<dbReference type="CDD" id="cd08977">
    <property type="entry name" value="SusD"/>
    <property type="match status" value="1"/>
</dbReference>
<protein>
    <submittedName>
        <fullName evidence="9">RagB/SusD family nutrient uptake outer membrane protein</fullName>
    </submittedName>
</protein>
<evidence type="ECO:0000259" key="8">
    <source>
        <dbReference type="Pfam" id="PF14322"/>
    </source>
</evidence>
<evidence type="ECO:0000256" key="5">
    <source>
        <dbReference type="ARBA" id="ARBA00023237"/>
    </source>
</evidence>
<sequence length="513" mass="56627">MKSMKKNIFKISVSAFVLLWASSCSSDFLEVPLQGKPTAETDPNLAQNLVVGVYNSLMTGEAFGSEGDVHGLSFVTATTIISDDSDKGSTTTDQQGTVGVIDDFSVTSTNILVQALWAGHYNGIAKVNNALVIVAQSTLDDATKNRLMGEIRVIRGYYYFNLVRWFGGVPKILRVPKDASDANVDPVFQTRATAEEIYQQIIEDLQYGVTNLPVRSQTGAGRIAKGTAQALLAKVYMYRKEWQKAYDLTKEVMNSGQYDLIADYATIWRQAGDNSREAIFEVQTGQFNNTDFGVNAYSMFQGPRVGGKGGWTDLGWGFNNPSQSLVNAYEAGDLRKNATIIFIDNSGKYTGTVLFDGFRIPSADSVQNLRYNYKAYHSENKNVENYLGNRDKKQKNIHLLRFAEVLLINAEAANELGKPAEAIANLNRIRQRAGLKALTVGSQSDIREAVWQERHIELAMEHDRFFDLVRTGRAASVLRASGKNFVAGKNELLPIPSLQIELSGGKLTQNSGY</sequence>
<gene>
    <name evidence="9" type="ORF">EWM59_13695</name>
</gene>
<feature type="chain" id="PRO_5020619748" evidence="6">
    <location>
        <begin position="27"/>
        <end position="513"/>
    </location>
</feature>
<keyword evidence="10" id="KW-1185">Reference proteome</keyword>
<evidence type="ECO:0000256" key="2">
    <source>
        <dbReference type="ARBA" id="ARBA00006275"/>
    </source>
</evidence>
<accession>A0A4Q5LZ35</accession>
<dbReference type="Proteomes" id="UP000293162">
    <property type="component" value="Unassembled WGS sequence"/>
</dbReference>
<dbReference type="SUPFAM" id="SSF48452">
    <property type="entry name" value="TPR-like"/>
    <property type="match status" value="1"/>
</dbReference>
<keyword evidence="3 6" id="KW-0732">Signal</keyword>
<dbReference type="InterPro" id="IPR011990">
    <property type="entry name" value="TPR-like_helical_dom_sf"/>
</dbReference>
<evidence type="ECO:0000256" key="1">
    <source>
        <dbReference type="ARBA" id="ARBA00004442"/>
    </source>
</evidence>
<dbReference type="Gene3D" id="1.25.40.390">
    <property type="match status" value="1"/>
</dbReference>
<dbReference type="Pfam" id="PF07980">
    <property type="entry name" value="SusD_RagB"/>
    <property type="match status" value="1"/>
</dbReference>
<comment type="similarity">
    <text evidence="2">Belongs to the SusD family.</text>
</comment>
<dbReference type="OrthoDB" id="636214at2"/>
<dbReference type="PROSITE" id="PS51257">
    <property type="entry name" value="PROKAR_LIPOPROTEIN"/>
    <property type="match status" value="1"/>
</dbReference>
<dbReference type="Pfam" id="PF14322">
    <property type="entry name" value="SusD-like_3"/>
    <property type="match status" value="1"/>
</dbReference>
<keyword evidence="5" id="KW-0998">Cell outer membrane</keyword>
<evidence type="ECO:0000259" key="7">
    <source>
        <dbReference type="Pfam" id="PF07980"/>
    </source>
</evidence>
<evidence type="ECO:0000256" key="4">
    <source>
        <dbReference type="ARBA" id="ARBA00023136"/>
    </source>
</evidence>
<dbReference type="GO" id="GO:0009279">
    <property type="term" value="C:cell outer membrane"/>
    <property type="evidence" value="ECO:0007669"/>
    <property type="project" value="UniProtKB-SubCell"/>
</dbReference>
<dbReference type="EMBL" id="SEWF01000018">
    <property type="protein sequence ID" value="RYU95098.1"/>
    <property type="molecule type" value="Genomic_DNA"/>
</dbReference>
<dbReference type="InterPro" id="IPR033985">
    <property type="entry name" value="SusD-like_N"/>
</dbReference>
<keyword evidence="4" id="KW-0472">Membrane</keyword>
<feature type="domain" description="SusD-like N-terminal" evidence="8">
    <location>
        <begin position="106"/>
        <end position="237"/>
    </location>
</feature>
<proteinExistence type="inferred from homology"/>